<dbReference type="InterPro" id="IPR027075">
    <property type="entry name" value="CPSF2"/>
</dbReference>
<proteinExistence type="inferred from homology"/>
<feature type="domain" description="Cleavage and polyadenylation specificity factor 2 C-terminal" evidence="4">
    <location>
        <begin position="10"/>
        <end position="144"/>
    </location>
</feature>
<reference evidence="6" key="1">
    <citation type="submission" date="2025-08" db="UniProtKB">
        <authorList>
            <consortium name="RefSeq"/>
        </authorList>
    </citation>
    <scope>IDENTIFICATION</scope>
    <source>
        <tissue evidence="6">Skeletal muscle</tissue>
    </source>
</reference>
<evidence type="ECO:0000313" key="5">
    <source>
        <dbReference type="Proteomes" id="UP000504617"/>
    </source>
</evidence>
<organism evidence="5 6">
    <name type="scientific">Thamnophis sirtalis</name>
    <dbReference type="NCBI Taxonomy" id="35019"/>
    <lineage>
        <taxon>Eukaryota</taxon>
        <taxon>Metazoa</taxon>
        <taxon>Chordata</taxon>
        <taxon>Craniata</taxon>
        <taxon>Vertebrata</taxon>
        <taxon>Euteleostomi</taxon>
        <taxon>Lepidosauria</taxon>
        <taxon>Squamata</taxon>
        <taxon>Bifurcata</taxon>
        <taxon>Unidentata</taxon>
        <taxon>Episquamata</taxon>
        <taxon>Toxicofera</taxon>
        <taxon>Serpentes</taxon>
        <taxon>Colubroidea</taxon>
        <taxon>Colubridae</taxon>
        <taxon>Natricinae</taxon>
        <taxon>Thamnophis</taxon>
    </lineage>
</organism>
<dbReference type="RefSeq" id="XP_013917189.1">
    <property type="nucleotide sequence ID" value="XM_014061714.1"/>
</dbReference>
<accession>A0A6I9XMN6</accession>
<dbReference type="Proteomes" id="UP000504617">
    <property type="component" value="Unplaced"/>
</dbReference>
<dbReference type="PANTHER" id="PTHR45922">
    <property type="entry name" value="CLEAVAGE AND POLYADENYLATION SPECIFICITY FACTOR SUBUNIT 2"/>
    <property type="match status" value="1"/>
</dbReference>
<dbReference type="GeneID" id="106545222"/>
<keyword evidence="2" id="KW-0507">mRNA processing</keyword>
<name>A0A6I9XMN6_9SAUR</name>
<feature type="region of interest" description="Disordered" evidence="3">
    <location>
        <begin position="1"/>
        <end position="35"/>
    </location>
</feature>
<gene>
    <name evidence="6" type="primary">LOC106545222</name>
</gene>
<evidence type="ECO:0000259" key="4">
    <source>
        <dbReference type="Pfam" id="PF13299"/>
    </source>
</evidence>
<dbReference type="AlphaFoldDB" id="A0A6I9XMN6"/>
<dbReference type="OrthoDB" id="64353at2759"/>
<dbReference type="Pfam" id="PF13299">
    <property type="entry name" value="CPSF100_C"/>
    <property type="match status" value="1"/>
</dbReference>
<evidence type="ECO:0000256" key="2">
    <source>
        <dbReference type="RuleBase" id="RU365006"/>
    </source>
</evidence>
<evidence type="ECO:0000313" key="6">
    <source>
        <dbReference type="RefSeq" id="XP_013917189.1"/>
    </source>
</evidence>
<evidence type="ECO:0000256" key="3">
    <source>
        <dbReference type="SAM" id="MobiDB-lite"/>
    </source>
</evidence>
<sequence>MRVSKVDTGVILEEGELRDDGDDTEMQVDAPSSDSSAVAQQKAIKSLFGDDDKEICEESEIIPTLEPLPPNEVPGHQSVFMNEPRLSDFKQVLLREGVQAEFVGGVLVCNNLVAVRRTETGRIGLEGCLCEDFYKIRDLLYEQYAIV</sequence>
<keyword evidence="2" id="KW-0539">Nucleus</keyword>
<protein>
    <recommendedName>
        <fullName evidence="2">Cleavage and polyadenylation specificity factor subunit 2</fullName>
    </recommendedName>
    <alternativeName>
        <fullName evidence="2">Cleavage and polyadenylation specificity factor 100 kDa subunit</fullName>
    </alternativeName>
</protein>
<dbReference type="GO" id="GO:0006398">
    <property type="term" value="P:mRNA 3'-end processing by stem-loop binding and cleavage"/>
    <property type="evidence" value="ECO:0007669"/>
    <property type="project" value="InterPro"/>
</dbReference>
<comment type="subcellular location">
    <subcellularLocation>
        <location evidence="2">Nucleus</location>
    </subcellularLocation>
</comment>
<dbReference type="KEGG" id="tsr:106545222"/>
<dbReference type="GO" id="GO:0003723">
    <property type="term" value="F:RNA binding"/>
    <property type="evidence" value="ECO:0007669"/>
    <property type="project" value="UniProtKB-KW"/>
</dbReference>
<keyword evidence="5" id="KW-1185">Reference proteome</keyword>
<dbReference type="PANTHER" id="PTHR45922:SF1">
    <property type="entry name" value="CLEAVAGE AND POLYADENYLATION SPECIFICITY FACTOR SUBUNIT 2"/>
    <property type="match status" value="1"/>
</dbReference>
<dbReference type="InterPro" id="IPR025069">
    <property type="entry name" value="Cpsf2_C"/>
</dbReference>
<dbReference type="GO" id="GO:0005847">
    <property type="term" value="C:mRNA cleavage and polyadenylation specificity factor complex"/>
    <property type="evidence" value="ECO:0007669"/>
    <property type="project" value="InterPro"/>
</dbReference>
<comment type="similarity">
    <text evidence="1 2">Belongs to the metallo-beta-lactamase superfamily. RNA-metabolizing metallo-beta-lactamase-like family. CPSF2/YSH1 subfamily.</text>
</comment>
<feature type="compositionally biased region" description="Acidic residues" evidence="3">
    <location>
        <begin position="13"/>
        <end position="26"/>
    </location>
</feature>
<evidence type="ECO:0000256" key="1">
    <source>
        <dbReference type="ARBA" id="ARBA00010624"/>
    </source>
</evidence>
<keyword evidence="2" id="KW-0694">RNA-binding</keyword>